<gene>
    <name evidence="1" type="ORF">O181_050697</name>
</gene>
<evidence type="ECO:0000313" key="1">
    <source>
        <dbReference type="EMBL" id="MBW0510982.1"/>
    </source>
</evidence>
<evidence type="ECO:0000313" key="2">
    <source>
        <dbReference type="Proteomes" id="UP000765509"/>
    </source>
</evidence>
<keyword evidence="2" id="KW-1185">Reference proteome</keyword>
<proteinExistence type="predicted"/>
<protein>
    <submittedName>
        <fullName evidence="1">Uncharacterized protein</fullName>
    </submittedName>
</protein>
<dbReference type="AlphaFoldDB" id="A0A9Q3DZG7"/>
<sequence>MIKIFGAYGLEFRYPYGFTQDWCTPIPALEVDYKASMHSLAGKTPSMLEKNWNPRLPYDTLKKDCADIHQTTRSFNLTLDEPRNDASKCMKYSLKYAKERRDRINKEPDIK</sequence>
<organism evidence="1 2">
    <name type="scientific">Austropuccinia psidii MF-1</name>
    <dbReference type="NCBI Taxonomy" id="1389203"/>
    <lineage>
        <taxon>Eukaryota</taxon>
        <taxon>Fungi</taxon>
        <taxon>Dikarya</taxon>
        <taxon>Basidiomycota</taxon>
        <taxon>Pucciniomycotina</taxon>
        <taxon>Pucciniomycetes</taxon>
        <taxon>Pucciniales</taxon>
        <taxon>Sphaerophragmiaceae</taxon>
        <taxon>Austropuccinia</taxon>
    </lineage>
</organism>
<reference evidence="1" key="1">
    <citation type="submission" date="2021-03" db="EMBL/GenBank/DDBJ databases">
        <title>Draft genome sequence of rust myrtle Austropuccinia psidii MF-1, a brazilian biotype.</title>
        <authorList>
            <person name="Quecine M.C."/>
            <person name="Pachon D.M.R."/>
            <person name="Bonatelli M.L."/>
            <person name="Correr F.H."/>
            <person name="Franceschini L.M."/>
            <person name="Leite T.F."/>
            <person name="Margarido G.R.A."/>
            <person name="Almeida C.A."/>
            <person name="Ferrarezi J.A."/>
            <person name="Labate C.A."/>
        </authorList>
    </citation>
    <scope>NUCLEOTIDE SEQUENCE</scope>
    <source>
        <strain evidence="1">MF-1</strain>
    </source>
</reference>
<dbReference type="Proteomes" id="UP000765509">
    <property type="component" value="Unassembled WGS sequence"/>
</dbReference>
<name>A0A9Q3DZG7_9BASI</name>
<dbReference type="EMBL" id="AVOT02021883">
    <property type="protein sequence ID" value="MBW0510982.1"/>
    <property type="molecule type" value="Genomic_DNA"/>
</dbReference>
<accession>A0A9Q3DZG7</accession>
<comment type="caution">
    <text evidence="1">The sequence shown here is derived from an EMBL/GenBank/DDBJ whole genome shotgun (WGS) entry which is preliminary data.</text>
</comment>